<dbReference type="PANTHER" id="PTHR30146:SF33">
    <property type="entry name" value="TRANSCRIPTIONAL REGULATOR"/>
    <property type="match status" value="1"/>
</dbReference>
<dbReference type="CDD" id="cd01575">
    <property type="entry name" value="PBP1_GntR"/>
    <property type="match status" value="1"/>
</dbReference>
<dbReference type="SUPFAM" id="SSF53822">
    <property type="entry name" value="Periplasmic binding protein-like I"/>
    <property type="match status" value="1"/>
</dbReference>
<sequence length="326" mass="34716">MADVAEAAGVAPITVSRALSAPDSVSPETRRRIDEAVRKLGYVGNRAAGSLKSRRSNLVVVVIPSVTHHSLASMIQGLSEGLNASGYHLVLATSGDSREEEERLLRAFLAQRPCAAVLHNTVHTAECRRLLRSSGIPVIETGDLADEPLDVAIGYSNFEAARSMTRHLLDRGHRRVAFVYRWAERNERTDARMAGYRAAIEQAGLPADDGLLFGSEAGVAGGAQTMLQILSERPDVDAVFFTGNDAGAGGILACRREGWDVPGRVAIAGYDDTGLAACLEPTLTTLHIPRREIGRAAAAAILARLAGAEVARRQDLGFTLCARAST</sequence>
<dbReference type="Pfam" id="PF00356">
    <property type="entry name" value="LacI"/>
    <property type="match status" value="1"/>
</dbReference>
<dbReference type="InterPro" id="IPR028082">
    <property type="entry name" value="Peripla_BP_I"/>
</dbReference>
<evidence type="ECO:0000313" key="5">
    <source>
        <dbReference type="EMBL" id="VCU71954.1"/>
    </source>
</evidence>
<evidence type="ECO:0000313" key="6">
    <source>
        <dbReference type="Proteomes" id="UP000277294"/>
    </source>
</evidence>
<dbReference type="RefSeq" id="WP_124081550.1">
    <property type="nucleotide sequence ID" value="NZ_UWPJ01000033.1"/>
</dbReference>
<dbReference type="SMART" id="SM00354">
    <property type="entry name" value="HTH_LACI"/>
    <property type="match status" value="1"/>
</dbReference>
<evidence type="ECO:0000256" key="2">
    <source>
        <dbReference type="ARBA" id="ARBA00023125"/>
    </source>
</evidence>
<dbReference type="GO" id="GO:0000976">
    <property type="term" value="F:transcription cis-regulatory region binding"/>
    <property type="evidence" value="ECO:0007669"/>
    <property type="project" value="TreeGrafter"/>
</dbReference>
<accession>A0A3P4B6M5</accession>
<feature type="domain" description="HTH lacI-type" evidence="4">
    <location>
        <begin position="1"/>
        <end position="53"/>
    </location>
</feature>
<reference evidence="5 6" key="1">
    <citation type="submission" date="2018-10" db="EMBL/GenBank/DDBJ databases">
        <authorList>
            <person name="Criscuolo A."/>
        </authorList>
    </citation>
    <scope>NUCLEOTIDE SEQUENCE [LARGE SCALE GENOMIC DNA]</scope>
    <source>
        <strain evidence="5">DnA1</strain>
    </source>
</reference>
<keyword evidence="6" id="KW-1185">Reference proteome</keyword>
<dbReference type="InterPro" id="IPR000843">
    <property type="entry name" value="HTH_LacI"/>
</dbReference>
<keyword evidence="2" id="KW-0238">DNA-binding</keyword>
<dbReference type="PROSITE" id="PS50932">
    <property type="entry name" value="HTH_LACI_2"/>
    <property type="match status" value="1"/>
</dbReference>
<proteinExistence type="predicted"/>
<dbReference type="CDD" id="cd01392">
    <property type="entry name" value="HTH_LacI"/>
    <property type="match status" value="1"/>
</dbReference>
<dbReference type="AlphaFoldDB" id="A0A3P4B6M5"/>
<protein>
    <submittedName>
        <fullName evidence="5">HTH-type transcriptional regulator GntR</fullName>
    </submittedName>
</protein>
<keyword evidence="1" id="KW-0805">Transcription regulation</keyword>
<keyword evidence="3" id="KW-0804">Transcription</keyword>
<dbReference type="InterPro" id="IPR046335">
    <property type="entry name" value="LacI/GalR-like_sensor"/>
</dbReference>
<dbReference type="GO" id="GO:0003700">
    <property type="term" value="F:DNA-binding transcription factor activity"/>
    <property type="evidence" value="ECO:0007669"/>
    <property type="project" value="TreeGrafter"/>
</dbReference>
<dbReference type="EMBL" id="UWPJ01000033">
    <property type="protein sequence ID" value="VCU71954.1"/>
    <property type="molecule type" value="Genomic_DNA"/>
</dbReference>
<dbReference type="SUPFAM" id="SSF47413">
    <property type="entry name" value="lambda repressor-like DNA-binding domains"/>
    <property type="match status" value="1"/>
</dbReference>
<dbReference type="Proteomes" id="UP000277294">
    <property type="component" value="Unassembled WGS sequence"/>
</dbReference>
<dbReference type="Gene3D" id="1.10.260.40">
    <property type="entry name" value="lambda repressor-like DNA-binding domains"/>
    <property type="match status" value="1"/>
</dbReference>
<organism evidence="5 6">
    <name type="scientific">Pigmentiphaga humi</name>
    <dbReference type="NCBI Taxonomy" id="2478468"/>
    <lineage>
        <taxon>Bacteria</taxon>
        <taxon>Pseudomonadati</taxon>
        <taxon>Pseudomonadota</taxon>
        <taxon>Betaproteobacteria</taxon>
        <taxon>Burkholderiales</taxon>
        <taxon>Alcaligenaceae</taxon>
        <taxon>Pigmentiphaga</taxon>
    </lineage>
</organism>
<evidence type="ECO:0000259" key="4">
    <source>
        <dbReference type="PROSITE" id="PS50932"/>
    </source>
</evidence>
<evidence type="ECO:0000256" key="3">
    <source>
        <dbReference type="ARBA" id="ARBA00023163"/>
    </source>
</evidence>
<dbReference type="OrthoDB" id="8770688at2"/>
<dbReference type="PANTHER" id="PTHR30146">
    <property type="entry name" value="LACI-RELATED TRANSCRIPTIONAL REPRESSOR"/>
    <property type="match status" value="1"/>
</dbReference>
<dbReference type="Pfam" id="PF13377">
    <property type="entry name" value="Peripla_BP_3"/>
    <property type="match status" value="1"/>
</dbReference>
<dbReference type="InterPro" id="IPR010982">
    <property type="entry name" value="Lambda_DNA-bd_dom_sf"/>
</dbReference>
<name>A0A3P4B6M5_9BURK</name>
<evidence type="ECO:0000256" key="1">
    <source>
        <dbReference type="ARBA" id="ARBA00023015"/>
    </source>
</evidence>
<dbReference type="Gene3D" id="3.40.50.2300">
    <property type="match status" value="2"/>
</dbReference>
<gene>
    <name evidence="5" type="primary">gntR</name>
    <name evidence="5" type="ORF">PIGHUM_04046</name>
</gene>